<dbReference type="RefSeq" id="WP_073186000.1">
    <property type="nucleotide sequence ID" value="NZ_FQZG01000007.1"/>
</dbReference>
<keyword evidence="3" id="KW-1185">Reference proteome</keyword>
<dbReference type="AlphaFoldDB" id="A0A1M6BRU0"/>
<name>A0A1M6BRU0_9ACTN</name>
<evidence type="ECO:0000313" key="2">
    <source>
        <dbReference type="EMBL" id="SHI51397.1"/>
    </source>
</evidence>
<gene>
    <name evidence="2" type="ORF">SAMN02745244_00526</name>
</gene>
<dbReference type="Proteomes" id="UP000184512">
    <property type="component" value="Unassembled WGS sequence"/>
</dbReference>
<protein>
    <submittedName>
        <fullName evidence="2">Uncharacterized protein</fullName>
    </submittedName>
</protein>
<dbReference type="STRING" id="1123357.SAMN02745244_00526"/>
<dbReference type="OrthoDB" id="3733423at2"/>
<feature type="region of interest" description="Disordered" evidence="1">
    <location>
        <begin position="91"/>
        <end position="115"/>
    </location>
</feature>
<sequence>MATEAEVASALALALTGARLAPVGVASLVDDLAVAGFDADRLLALRAEAQIAQAPWPFPVPLDERRALGFARFDAALADARETLGLTGLRPVSSAHRPLNRDEQRLEADRPPHWG</sequence>
<evidence type="ECO:0000256" key="1">
    <source>
        <dbReference type="SAM" id="MobiDB-lite"/>
    </source>
</evidence>
<evidence type="ECO:0000313" key="3">
    <source>
        <dbReference type="Proteomes" id="UP000184512"/>
    </source>
</evidence>
<accession>A0A1M6BRU0</accession>
<organism evidence="2 3">
    <name type="scientific">Tessaracoccus bendigoensis DSM 12906</name>
    <dbReference type="NCBI Taxonomy" id="1123357"/>
    <lineage>
        <taxon>Bacteria</taxon>
        <taxon>Bacillati</taxon>
        <taxon>Actinomycetota</taxon>
        <taxon>Actinomycetes</taxon>
        <taxon>Propionibacteriales</taxon>
        <taxon>Propionibacteriaceae</taxon>
        <taxon>Tessaracoccus</taxon>
    </lineage>
</organism>
<feature type="compositionally biased region" description="Basic and acidic residues" evidence="1">
    <location>
        <begin position="99"/>
        <end position="115"/>
    </location>
</feature>
<proteinExistence type="predicted"/>
<reference evidence="2 3" key="1">
    <citation type="submission" date="2016-11" db="EMBL/GenBank/DDBJ databases">
        <authorList>
            <person name="Jaros S."/>
            <person name="Januszkiewicz K."/>
            <person name="Wedrychowicz H."/>
        </authorList>
    </citation>
    <scope>NUCLEOTIDE SEQUENCE [LARGE SCALE GENOMIC DNA]</scope>
    <source>
        <strain evidence="2 3">DSM 12906</strain>
    </source>
</reference>
<dbReference type="EMBL" id="FQZG01000007">
    <property type="protein sequence ID" value="SHI51397.1"/>
    <property type="molecule type" value="Genomic_DNA"/>
</dbReference>